<keyword evidence="7" id="KW-1185">Reference proteome</keyword>
<dbReference type="InterPro" id="IPR036390">
    <property type="entry name" value="WH_DNA-bd_sf"/>
</dbReference>
<accession>A0ABW3M4T6</accession>
<feature type="domain" description="HTH lysR-type" evidence="5">
    <location>
        <begin position="1"/>
        <end position="58"/>
    </location>
</feature>
<dbReference type="PROSITE" id="PS50931">
    <property type="entry name" value="HTH_LYSR"/>
    <property type="match status" value="1"/>
</dbReference>
<dbReference type="InterPro" id="IPR000847">
    <property type="entry name" value="LysR_HTH_N"/>
</dbReference>
<keyword evidence="3" id="KW-0238">DNA-binding</keyword>
<keyword evidence="4" id="KW-0804">Transcription</keyword>
<comment type="caution">
    <text evidence="6">The sequence shown here is derived from an EMBL/GenBank/DDBJ whole genome shotgun (WGS) entry which is preliminary data.</text>
</comment>
<dbReference type="PANTHER" id="PTHR30126">
    <property type="entry name" value="HTH-TYPE TRANSCRIPTIONAL REGULATOR"/>
    <property type="match status" value="1"/>
</dbReference>
<evidence type="ECO:0000259" key="5">
    <source>
        <dbReference type="PROSITE" id="PS50931"/>
    </source>
</evidence>
<dbReference type="PRINTS" id="PR00039">
    <property type="entry name" value="HTHLYSR"/>
</dbReference>
<gene>
    <name evidence="6" type="ORF">ACFQ1S_09030</name>
</gene>
<dbReference type="PANTHER" id="PTHR30126:SF40">
    <property type="entry name" value="HTH-TYPE TRANSCRIPTIONAL REGULATOR GLTR"/>
    <property type="match status" value="1"/>
</dbReference>
<evidence type="ECO:0000256" key="1">
    <source>
        <dbReference type="ARBA" id="ARBA00009437"/>
    </source>
</evidence>
<dbReference type="SUPFAM" id="SSF46785">
    <property type="entry name" value="Winged helix' DNA-binding domain"/>
    <property type="match status" value="1"/>
</dbReference>
<organism evidence="6 7">
    <name type="scientific">Kibdelosporangium lantanae</name>
    <dbReference type="NCBI Taxonomy" id="1497396"/>
    <lineage>
        <taxon>Bacteria</taxon>
        <taxon>Bacillati</taxon>
        <taxon>Actinomycetota</taxon>
        <taxon>Actinomycetes</taxon>
        <taxon>Pseudonocardiales</taxon>
        <taxon>Pseudonocardiaceae</taxon>
        <taxon>Kibdelosporangium</taxon>
    </lineage>
</organism>
<dbReference type="Gene3D" id="1.10.10.10">
    <property type="entry name" value="Winged helix-like DNA-binding domain superfamily/Winged helix DNA-binding domain"/>
    <property type="match status" value="1"/>
</dbReference>
<evidence type="ECO:0000313" key="7">
    <source>
        <dbReference type="Proteomes" id="UP001597045"/>
    </source>
</evidence>
<dbReference type="InterPro" id="IPR036388">
    <property type="entry name" value="WH-like_DNA-bd_sf"/>
</dbReference>
<dbReference type="Proteomes" id="UP001597045">
    <property type="component" value="Unassembled WGS sequence"/>
</dbReference>
<proteinExistence type="inferred from homology"/>
<reference evidence="7" key="1">
    <citation type="journal article" date="2019" name="Int. J. Syst. Evol. Microbiol.">
        <title>The Global Catalogue of Microorganisms (GCM) 10K type strain sequencing project: providing services to taxonomists for standard genome sequencing and annotation.</title>
        <authorList>
            <consortium name="The Broad Institute Genomics Platform"/>
            <consortium name="The Broad Institute Genome Sequencing Center for Infectious Disease"/>
            <person name="Wu L."/>
            <person name="Ma J."/>
        </authorList>
    </citation>
    <scope>NUCLEOTIDE SEQUENCE [LARGE SCALE GENOMIC DNA]</scope>
    <source>
        <strain evidence="7">JCM 31486</strain>
    </source>
</reference>
<evidence type="ECO:0000256" key="3">
    <source>
        <dbReference type="ARBA" id="ARBA00023125"/>
    </source>
</evidence>
<keyword evidence="2" id="KW-0805">Transcription regulation</keyword>
<evidence type="ECO:0000256" key="4">
    <source>
        <dbReference type="ARBA" id="ARBA00023163"/>
    </source>
</evidence>
<evidence type="ECO:0000313" key="6">
    <source>
        <dbReference type="EMBL" id="MFD1045698.1"/>
    </source>
</evidence>
<dbReference type="EMBL" id="JBHTIS010000383">
    <property type="protein sequence ID" value="MFD1045698.1"/>
    <property type="molecule type" value="Genomic_DNA"/>
</dbReference>
<evidence type="ECO:0000256" key="2">
    <source>
        <dbReference type="ARBA" id="ARBA00023015"/>
    </source>
</evidence>
<comment type="similarity">
    <text evidence="1">Belongs to the LysR transcriptional regulatory family.</text>
</comment>
<name>A0ABW3M4T6_9PSEU</name>
<dbReference type="Pfam" id="PF00126">
    <property type="entry name" value="HTH_1"/>
    <property type="match status" value="1"/>
</dbReference>
<protein>
    <submittedName>
        <fullName evidence="6">LysR family transcriptional regulator</fullName>
    </submittedName>
</protein>
<sequence>MHERELRAFVLIADIGRMDMAAKKLGYSQPAISYHIKCLEQALRMKLLVRNPTGAQLTSEGRMILPSVRAVLMLLDNIKDVSHRAALAAAAVPQMAAGVK</sequence>